<dbReference type="InterPro" id="IPR005158">
    <property type="entry name" value="BTAD"/>
</dbReference>
<evidence type="ECO:0000256" key="4">
    <source>
        <dbReference type="ARBA" id="ARBA00023125"/>
    </source>
</evidence>
<evidence type="ECO:0000256" key="6">
    <source>
        <dbReference type="PROSITE-ProRule" id="PRU01091"/>
    </source>
</evidence>
<protein>
    <recommendedName>
        <fullName evidence="8">OmpR/PhoB-type domain-containing protein</fullName>
    </recommendedName>
</protein>
<keyword evidence="2" id="KW-0902">Two-component regulatory system</keyword>
<dbReference type="GO" id="GO:0003677">
    <property type="term" value="F:DNA binding"/>
    <property type="evidence" value="ECO:0007669"/>
    <property type="project" value="UniProtKB-UniRule"/>
</dbReference>
<sequence length="755" mass="77812">MGIRLLGPIELRTAAGVPATVAGPKQRSVLALLAVEFDRVVPLDRFFDLLWGDEPPARARAALQGHVAALRKALDGSAFELRTRAPGYLLTGDAEQIDLCRFEALAARAEAAGGDDRSAALLLKQALDLWYGLPLADLADTPLCRDLAARLAEARARVLAAWAERQLRLGLGAAAVPELESYVRTDGLREPAVALLMRCLVQDGRAPDALAAYHHARRRLDEELGIAPGPALRDALRAALGTDGGGPPLPARRAPGRATERPVGRGSEPATDRSTAGNPGRAPGPDTGCGPPVAERPAAPERHRAAAAGLALPRLPDDLVGRAEAHRWLDRLHGPRPAGGGIAVVTGPAGVGKTATAVSWARQAPGFPDGRLFVPLRGFDPAGPAAPAEVLGALLRALGVPAAAVPDESPARAALYQREAGRRRLLVVLDDARDATQVAGLLPAGPHCVTVITARATLEEVTVTQGAALLQLGPLPEEDAVALLDRLLPPGGPGPAVTGTPARADADARTGTGAGAVDVRRLAALCDGLPLALRTAAARLCARPTWSTATLAAALADERTRLQTLDTPGAAGLRSRLVMTYRHLPWDAAHLLGLLAVHPGRPVDAGSAAALLDCDRPRARRALAALADHHLLTEVSPGHHAQSGLVRSFGAELLAEQGEAVGRAATVRLFDHYHRAGAKHAALPEGVRPPFAPPVAQAAPAALTSGVPDPAPTGPAPAPARSGRAGSRGRQGQDRAGGSPGGVRAVGPAPAPSPR</sequence>
<dbReference type="CDD" id="cd15831">
    <property type="entry name" value="BTAD"/>
    <property type="match status" value="1"/>
</dbReference>
<reference evidence="9" key="2">
    <citation type="submission" date="2020-09" db="EMBL/GenBank/DDBJ databases">
        <authorList>
            <person name="Sun Q."/>
            <person name="Ohkuma M."/>
        </authorList>
    </citation>
    <scope>NUCLEOTIDE SEQUENCE</scope>
    <source>
        <strain evidence="9">JCM 4646</strain>
    </source>
</reference>
<evidence type="ECO:0000256" key="5">
    <source>
        <dbReference type="ARBA" id="ARBA00023163"/>
    </source>
</evidence>
<feature type="DNA-binding region" description="OmpR/PhoB-type" evidence="6">
    <location>
        <begin position="1"/>
        <end position="92"/>
    </location>
</feature>
<dbReference type="Gene3D" id="1.25.40.10">
    <property type="entry name" value="Tetratricopeptide repeat domain"/>
    <property type="match status" value="1"/>
</dbReference>
<dbReference type="SMART" id="SM01043">
    <property type="entry name" value="BTAD"/>
    <property type="match status" value="1"/>
</dbReference>
<dbReference type="Pfam" id="PF03704">
    <property type="entry name" value="BTAD"/>
    <property type="match status" value="1"/>
</dbReference>
<gene>
    <name evidence="9" type="ORF">GCM10018781_20470</name>
</gene>
<dbReference type="PRINTS" id="PR00364">
    <property type="entry name" value="DISEASERSIST"/>
</dbReference>
<proteinExistence type="inferred from homology"/>
<dbReference type="GO" id="GO:0006355">
    <property type="term" value="P:regulation of DNA-templated transcription"/>
    <property type="evidence" value="ECO:0007669"/>
    <property type="project" value="InterPro"/>
</dbReference>
<feature type="compositionally biased region" description="Pro residues" evidence="7">
    <location>
        <begin position="709"/>
        <end position="718"/>
    </location>
</feature>
<keyword evidence="3" id="KW-0805">Transcription regulation</keyword>
<dbReference type="AlphaFoldDB" id="A0A919FIR3"/>
<accession>A0A919FIR3</accession>
<dbReference type="EMBL" id="BNBO01000007">
    <property type="protein sequence ID" value="GHH66476.1"/>
    <property type="molecule type" value="Genomic_DNA"/>
</dbReference>
<dbReference type="PROSITE" id="PS51755">
    <property type="entry name" value="OMPR_PHOB"/>
    <property type="match status" value="1"/>
</dbReference>
<dbReference type="Gene3D" id="3.40.50.300">
    <property type="entry name" value="P-loop containing nucleotide triphosphate hydrolases"/>
    <property type="match status" value="1"/>
</dbReference>
<feature type="region of interest" description="Disordered" evidence="7">
    <location>
        <begin position="684"/>
        <end position="755"/>
    </location>
</feature>
<dbReference type="Proteomes" id="UP000617734">
    <property type="component" value="Unassembled WGS sequence"/>
</dbReference>
<dbReference type="SUPFAM" id="SSF46894">
    <property type="entry name" value="C-terminal effector domain of the bipartite response regulators"/>
    <property type="match status" value="1"/>
</dbReference>
<dbReference type="Pfam" id="PF13401">
    <property type="entry name" value="AAA_22"/>
    <property type="match status" value="1"/>
</dbReference>
<evidence type="ECO:0000256" key="1">
    <source>
        <dbReference type="ARBA" id="ARBA00005820"/>
    </source>
</evidence>
<dbReference type="PANTHER" id="PTHR35807:SF1">
    <property type="entry name" value="TRANSCRIPTIONAL REGULATOR REDD"/>
    <property type="match status" value="1"/>
</dbReference>
<dbReference type="InterPro" id="IPR036388">
    <property type="entry name" value="WH-like_DNA-bd_sf"/>
</dbReference>
<comment type="caution">
    <text evidence="9">The sequence shown here is derived from an EMBL/GenBank/DDBJ whole genome shotgun (WGS) entry which is preliminary data.</text>
</comment>
<dbReference type="PANTHER" id="PTHR35807">
    <property type="entry name" value="TRANSCRIPTIONAL REGULATOR REDD-RELATED"/>
    <property type="match status" value="1"/>
</dbReference>
<evidence type="ECO:0000256" key="2">
    <source>
        <dbReference type="ARBA" id="ARBA00023012"/>
    </source>
</evidence>
<dbReference type="GO" id="GO:0016887">
    <property type="term" value="F:ATP hydrolysis activity"/>
    <property type="evidence" value="ECO:0007669"/>
    <property type="project" value="InterPro"/>
</dbReference>
<evidence type="ECO:0000256" key="7">
    <source>
        <dbReference type="SAM" id="MobiDB-lite"/>
    </source>
</evidence>
<keyword evidence="10" id="KW-1185">Reference proteome</keyword>
<dbReference type="InterPro" id="IPR027417">
    <property type="entry name" value="P-loop_NTPase"/>
</dbReference>
<reference evidence="9" key="1">
    <citation type="journal article" date="2014" name="Int. J. Syst. Evol. Microbiol.">
        <title>Complete genome sequence of Corynebacterium casei LMG S-19264T (=DSM 44701T), isolated from a smear-ripened cheese.</title>
        <authorList>
            <consortium name="US DOE Joint Genome Institute (JGI-PGF)"/>
            <person name="Walter F."/>
            <person name="Albersmeier A."/>
            <person name="Kalinowski J."/>
            <person name="Ruckert C."/>
        </authorList>
    </citation>
    <scope>NUCLEOTIDE SEQUENCE</scope>
    <source>
        <strain evidence="9">JCM 4646</strain>
    </source>
</reference>
<name>A0A919FIR3_9ACTN</name>
<comment type="similarity">
    <text evidence="1">Belongs to the AfsR/DnrI/RedD regulatory family.</text>
</comment>
<dbReference type="SUPFAM" id="SSF52540">
    <property type="entry name" value="P-loop containing nucleoside triphosphate hydrolases"/>
    <property type="match status" value="1"/>
</dbReference>
<feature type="compositionally biased region" description="Low complexity" evidence="7">
    <location>
        <begin position="719"/>
        <end position="737"/>
    </location>
</feature>
<evidence type="ECO:0000313" key="10">
    <source>
        <dbReference type="Proteomes" id="UP000617734"/>
    </source>
</evidence>
<dbReference type="InterPro" id="IPR051677">
    <property type="entry name" value="AfsR-DnrI-RedD_regulator"/>
</dbReference>
<dbReference type="SUPFAM" id="SSF48452">
    <property type="entry name" value="TPR-like"/>
    <property type="match status" value="1"/>
</dbReference>
<evidence type="ECO:0000313" key="9">
    <source>
        <dbReference type="EMBL" id="GHH66476.1"/>
    </source>
</evidence>
<evidence type="ECO:0000256" key="3">
    <source>
        <dbReference type="ARBA" id="ARBA00023015"/>
    </source>
</evidence>
<organism evidence="9 10">
    <name type="scientific">Kitasatospora indigofera</name>
    <dbReference type="NCBI Taxonomy" id="67307"/>
    <lineage>
        <taxon>Bacteria</taxon>
        <taxon>Bacillati</taxon>
        <taxon>Actinomycetota</taxon>
        <taxon>Actinomycetes</taxon>
        <taxon>Kitasatosporales</taxon>
        <taxon>Streptomycetaceae</taxon>
        <taxon>Kitasatospora</taxon>
    </lineage>
</organism>
<dbReference type="InterPro" id="IPR049945">
    <property type="entry name" value="AAA_22"/>
</dbReference>
<keyword evidence="4 6" id="KW-0238">DNA-binding</keyword>
<keyword evidence="5" id="KW-0804">Transcription</keyword>
<dbReference type="InterPro" id="IPR001867">
    <property type="entry name" value="OmpR/PhoB-type_DNA-bd"/>
</dbReference>
<feature type="domain" description="OmpR/PhoB-type" evidence="8">
    <location>
        <begin position="1"/>
        <end position="92"/>
    </location>
</feature>
<dbReference type="Gene3D" id="1.10.10.10">
    <property type="entry name" value="Winged helix-like DNA-binding domain superfamily/Winged helix DNA-binding domain"/>
    <property type="match status" value="1"/>
</dbReference>
<dbReference type="SMART" id="SM00862">
    <property type="entry name" value="Trans_reg_C"/>
    <property type="match status" value="1"/>
</dbReference>
<dbReference type="RefSeq" id="WP_190210483.1">
    <property type="nucleotide sequence ID" value="NZ_BNBO01000007.1"/>
</dbReference>
<dbReference type="InterPro" id="IPR011990">
    <property type="entry name" value="TPR-like_helical_dom_sf"/>
</dbReference>
<feature type="region of interest" description="Disordered" evidence="7">
    <location>
        <begin position="238"/>
        <end position="304"/>
    </location>
</feature>
<dbReference type="GO" id="GO:0000160">
    <property type="term" value="P:phosphorelay signal transduction system"/>
    <property type="evidence" value="ECO:0007669"/>
    <property type="project" value="UniProtKB-KW"/>
</dbReference>
<dbReference type="GeneID" id="95352521"/>
<evidence type="ECO:0000259" key="8">
    <source>
        <dbReference type="PROSITE" id="PS51755"/>
    </source>
</evidence>
<dbReference type="InterPro" id="IPR016032">
    <property type="entry name" value="Sig_transdc_resp-reg_C-effctor"/>
</dbReference>